<evidence type="ECO:0000259" key="1">
    <source>
        <dbReference type="PROSITE" id="PS51384"/>
    </source>
</evidence>
<dbReference type="Pfam" id="PF08021">
    <property type="entry name" value="FAD_binding_9"/>
    <property type="match status" value="1"/>
</dbReference>
<dbReference type="EMBL" id="JBHSWH010000001">
    <property type="protein sequence ID" value="MFC6703836.1"/>
    <property type="molecule type" value="Genomic_DNA"/>
</dbReference>
<evidence type="ECO:0000313" key="3">
    <source>
        <dbReference type="Proteomes" id="UP001596298"/>
    </source>
</evidence>
<reference evidence="3" key="1">
    <citation type="journal article" date="2019" name="Int. J. Syst. Evol. Microbiol.">
        <title>The Global Catalogue of Microorganisms (GCM) 10K type strain sequencing project: providing services to taxonomists for standard genome sequencing and annotation.</title>
        <authorList>
            <consortium name="The Broad Institute Genomics Platform"/>
            <consortium name="The Broad Institute Genome Sequencing Center for Infectious Disease"/>
            <person name="Wu L."/>
            <person name="Ma J."/>
        </authorList>
    </citation>
    <scope>NUCLEOTIDE SEQUENCE [LARGE SCALE GENOMIC DNA]</scope>
    <source>
        <strain evidence="3">CCUG 58127</strain>
    </source>
</reference>
<keyword evidence="3" id="KW-1185">Reference proteome</keyword>
<dbReference type="PROSITE" id="PS51384">
    <property type="entry name" value="FAD_FR"/>
    <property type="match status" value="1"/>
</dbReference>
<dbReference type="Pfam" id="PF04954">
    <property type="entry name" value="SIP"/>
    <property type="match status" value="1"/>
</dbReference>
<organism evidence="2 3">
    <name type="scientific">Flexivirga alba</name>
    <dbReference type="NCBI Taxonomy" id="702742"/>
    <lineage>
        <taxon>Bacteria</taxon>
        <taxon>Bacillati</taxon>
        <taxon>Actinomycetota</taxon>
        <taxon>Actinomycetes</taxon>
        <taxon>Micrococcales</taxon>
        <taxon>Dermacoccaceae</taxon>
        <taxon>Flexivirga</taxon>
    </lineage>
</organism>
<dbReference type="PANTHER" id="PTHR30157">
    <property type="entry name" value="FERRIC REDUCTASE, NADPH-DEPENDENT"/>
    <property type="match status" value="1"/>
</dbReference>
<dbReference type="InterPro" id="IPR039261">
    <property type="entry name" value="FNR_nucleotide-bd"/>
</dbReference>
<evidence type="ECO:0000313" key="2">
    <source>
        <dbReference type="EMBL" id="MFC6703836.1"/>
    </source>
</evidence>
<dbReference type="PANTHER" id="PTHR30157:SF0">
    <property type="entry name" value="NADPH-DEPENDENT FERRIC-CHELATE REDUCTASE"/>
    <property type="match status" value="1"/>
</dbReference>
<name>A0ABW2AAJ2_9MICO</name>
<dbReference type="InterPro" id="IPR017927">
    <property type="entry name" value="FAD-bd_FR_type"/>
</dbReference>
<dbReference type="Gene3D" id="3.40.50.80">
    <property type="entry name" value="Nucleotide-binding domain of ferredoxin-NADP reductase (FNR) module"/>
    <property type="match status" value="1"/>
</dbReference>
<dbReference type="InterPro" id="IPR039374">
    <property type="entry name" value="SIP_fam"/>
</dbReference>
<dbReference type="CDD" id="cd06193">
    <property type="entry name" value="siderophore_interacting"/>
    <property type="match status" value="1"/>
</dbReference>
<proteinExistence type="predicted"/>
<accession>A0ABW2AAJ2</accession>
<sequence>MSVAVEVSPYRMFPARLTRRERRSPSLVRLTFTDPSFAGFADRGYDQRIKLVVPKPGGLPLREFPTGPDWWSVWRDQPLEDRAFIRTYTVVAVRPGAEEIDVDFVDHGVTGPGSRFAIEAAPGDEVIVFGPNADFDGDAGGLEFRREYAGAATQLVVGDLSALPAINGIATRLPADAEGLICIDVPHAEDARGIEAPAGVDIVWCVTDRGDDQVAAVRDWLTSYGPLATDDARTTVIDDGAVEAYWEVTDPKATMSDTPALSAWIAGESSRVRDLRRLLVNDFDVPRGAVCFMGYWRDGVAGS</sequence>
<dbReference type="Proteomes" id="UP001596298">
    <property type="component" value="Unassembled WGS sequence"/>
</dbReference>
<dbReference type="InterPro" id="IPR017938">
    <property type="entry name" value="Riboflavin_synthase-like_b-brl"/>
</dbReference>
<comment type="caution">
    <text evidence="2">The sequence shown here is derived from an EMBL/GenBank/DDBJ whole genome shotgun (WGS) entry which is preliminary data.</text>
</comment>
<protein>
    <submittedName>
        <fullName evidence="2">Siderophore-interacting protein</fullName>
    </submittedName>
</protein>
<dbReference type="Gene3D" id="2.40.30.10">
    <property type="entry name" value="Translation factors"/>
    <property type="match status" value="1"/>
</dbReference>
<gene>
    <name evidence="2" type="ORF">ACFQDH_00740</name>
</gene>
<dbReference type="InterPro" id="IPR007037">
    <property type="entry name" value="SIP_rossman_dom"/>
</dbReference>
<feature type="domain" description="FAD-binding FR-type" evidence="1">
    <location>
        <begin position="10"/>
        <end position="138"/>
    </location>
</feature>
<dbReference type="InterPro" id="IPR013113">
    <property type="entry name" value="SIP_FAD-bd"/>
</dbReference>
<dbReference type="SUPFAM" id="SSF63380">
    <property type="entry name" value="Riboflavin synthase domain-like"/>
    <property type="match status" value="1"/>
</dbReference>